<dbReference type="Pfam" id="PF07679">
    <property type="entry name" value="I-set"/>
    <property type="match status" value="2"/>
</dbReference>
<evidence type="ECO:0000256" key="1">
    <source>
        <dbReference type="ARBA" id="ARBA00022737"/>
    </source>
</evidence>
<reference evidence="5" key="2">
    <citation type="submission" date="2025-08" db="UniProtKB">
        <authorList>
            <consortium name="Ensembl"/>
        </authorList>
    </citation>
    <scope>IDENTIFICATION</scope>
</reference>
<feature type="domain" description="Fibronectin type-III" evidence="4">
    <location>
        <begin position="185"/>
        <end position="276"/>
    </location>
</feature>
<dbReference type="InterPro" id="IPR013098">
    <property type="entry name" value="Ig_I-set"/>
</dbReference>
<dbReference type="GO" id="GO:0055013">
    <property type="term" value="P:cardiac muscle cell development"/>
    <property type="evidence" value="ECO:0007669"/>
    <property type="project" value="UniProtKB-ARBA"/>
</dbReference>
<dbReference type="Gene3D" id="2.60.40.10">
    <property type="entry name" value="Immunoglobulins"/>
    <property type="match status" value="10"/>
</dbReference>
<name>A0A8C6PDB3_NOTFU</name>
<dbReference type="GO" id="GO:0031430">
    <property type="term" value="C:M band"/>
    <property type="evidence" value="ECO:0007669"/>
    <property type="project" value="TreeGrafter"/>
</dbReference>
<feature type="domain" description="Fibronectin type-III" evidence="4">
    <location>
        <begin position="611"/>
        <end position="706"/>
    </location>
</feature>
<dbReference type="InterPro" id="IPR036116">
    <property type="entry name" value="FN3_sf"/>
</dbReference>
<evidence type="ECO:0000256" key="2">
    <source>
        <dbReference type="ARBA" id="ARBA00023319"/>
    </source>
</evidence>
<dbReference type="InterPro" id="IPR050964">
    <property type="entry name" value="Striated_Muscle_Regulatory"/>
</dbReference>
<dbReference type="PANTHER" id="PTHR13817">
    <property type="entry name" value="TITIN"/>
    <property type="match status" value="1"/>
</dbReference>
<dbReference type="SMART" id="SM00408">
    <property type="entry name" value="IGc2"/>
    <property type="match status" value="2"/>
</dbReference>
<dbReference type="GO" id="GO:0045214">
    <property type="term" value="P:sarcomere organization"/>
    <property type="evidence" value="ECO:0007669"/>
    <property type="project" value="TreeGrafter"/>
</dbReference>
<dbReference type="InterPro" id="IPR003961">
    <property type="entry name" value="FN3_dom"/>
</dbReference>
<dbReference type="PROSITE" id="PS50835">
    <property type="entry name" value="IG_LIKE"/>
    <property type="match status" value="1"/>
</dbReference>
<keyword evidence="6" id="KW-1185">Reference proteome</keyword>
<dbReference type="Pfam" id="PF00041">
    <property type="entry name" value="fn3"/>
    <property type="match status" value="5"/>
</dbReference>
<dbReference type="SMART" id="SM00060">
    <property type="entry name" value="FN3"/>
    <property type="match status" value="5"/>
</dbReference>
<evidence type="ECO:0000259" key="4">
    <source>
        <dbReference type="PROSITE" id="PS50853"/>
    </source>
</evidence>
<dbReference type="Ensembl" id="ENSNFUT00015043917.1">
    <property type="protein sequence ID" value="ENSNFUP00015042063.1"/>
    <property type="gene ID" value="ENSNFUG00015020150.1"/>
</dbReference>
<dbReference type="InterPro" id="IPR013783">
    <property type="entry name" value="Ig-like_fold"/>
</dbReference>
<keyword evidence="1" id="KW-0677">Repeat</keyword>
<feature type="domain" description="Ig-like" evidence="3">
    <location>
        <begin position="986"/>
        <end position="1078"/>
    </location>
</feature>
<dbReference type="PANTHER" id="PTHR13817:SF89">
    <property type="entry name" value="MYOMESIN-3"/>
    <property type="match status" value="1"/>
</dbReference>
<dbReference type="FunFam" id="2.60.40.10:FF:000197">
    <property type="entry name" value="Myomesin 1"/>
    <property type="match status" value="1"/>
</dbReference>
<dbReference type="FunFam" id="2.60.40.10:FF:000179">
    <property type="entry name" value="Myomesin 2"/>
    <property type="match status" value="1"/>
</dbReference>
<sequence>MNCFIFVREIMQEALDADADYRREKWTRFGNEAEKFELDVIRNQRVLRTHIDRKALREEAERKKSAHIQYLEKLSQKAPDFAIPLRAHTVWEGMTVKLSCKVRGHPPPVSCLRVCCHSAGVQLHPSNNVDIKTLDDKATVTLRAAHKEHEGVYTARLKTRDGIQEREAFVYIKDASGSVRGGPASPLEMEVSDVNKDYVFLTWQPPSADGASPVEGYFVESQGEWVRCNVNIQKTCHFPVFGLKEGTLYQFRVCAVNQAGPGRPSKATEPVLTTDPLEHTRTMAVKVDQERTITITKDELEGQVKAPFPPTSVRACEVSDSYVVLSWTEPEPRGREPLTFYVEQSLADRNSWGLASLDTLVNSPRFPVFDLVKEKQYRFRVRSINKYGVSDLSEPSEPIGLGKPQAVPNPPPSVLAIRDTDTSVLLLWQEPKDKDGILGYYLYYSEVGKQDWKTVNNKPVTKSRFTVHGLKTWTEYVFRVKSVSRAGNSRYSDESQPIAVKSAINVPSCPSAIALLLCTGSDMVLGWKAPSSNGGNPVLGYYLDQREKGEELWREVNVKSTKERKYKVSNLTSGHFYQFRVTAANVVGIGRPSDASEAFLCEKWTMPEPGCPHDLEFREVRNGSLVLLWVTPLYEGQSPVTGYFLEISRATSQTAGLPSTKIQSLTRVSDLQRGQTYRFRVSAVNEAGVGPASLPSEPVVANTRPGTKDIEIGVDEDGFIFLGYEAVEKNDESEFLWSRNYTEPIDAKRTKTESKQKRSVLTFTDPSEEDLGLYAVEMSDTPYLSSSYNFTAEGKLLKSGWQVEVSERGDVRLWLQAESLSESAEFRLIFNDREISSSPHHKINFNKAKGLVEILFDQLSEDDEGSYTAQLKDGRAKNQCTLVFVDQRPYFQEYLTWSVNEDCELLIKCKVIFYTMEEARVKPGSSMQKVWIDVSNPSENDRGKYTLEMFDGKDTHKRYFELSAEVFAEALLEHQRLNYFCIFLFPDRAKVTKGLPDVVAIMEDKSLCLTCYFDGDPAPEIFWLHNDRKILDQTQFTITKETKRSSLTIHKVHMEDSGKYSILVRNQYGSETADVTVSVYKEGEKPPANAVEMG</sequence>
<protein>
    <submittedName>
        <fullName evidence="5">Myomesin 3</fullName>
    </submittedName>
</protein>
<dbReference type="FunFam" id="2.60.40.10:FF:000107">
    <property type="entry name" value="Myosin, light chain kinase a"/>
    <property type="match status" value="1"/>
</dbReference>
<dbReference type="InterPro" id="IPR003598">
    <property type="entry name" value="Ig_sub2"/>
</dbReference>
<reference evidence="5" key="3">
    <citation type="submission" date="2025-09" db="UniProtKB">
        <authorList>
            <consortium name="Ensembl"/>
        </authorList>
    </citation>
    <scope>IDENTIFICATION</scope>
</reference>
<gene>
    <name evidence="5" type="primary">MYOM3</name>
</gene>
<dbReference type="GeneTree" id="ENSGT00940000158669"/>
<dbReference type="SUPFAM" id="SSF48726">
    <property type="entry name" value="Immunoglobulin"/>
    <property type="match status" value="2"/>
</dbReference>
<dbReference type="PRINTS" id="PR00014">
    <property type="entry name" value="FNTYPEIII"/>
</dbReference>
<dbReference type="InterPro" id="IPR036179">
    <property type="entry name" value="Ig-like_dom_sf"/>
</dbReference>
<reference evidence="5" key="1">
    <citation type="submission" date="2014-08" db="EMBL/GenBank/DDBJ databases">
        <authorList>
            <person name="Senf B."/>
            <person name="Petzold A."/>
            <person name="Downie B.R."/>
            <person name="Koch P."/>
            <person name="Platzer M."/>
        </authorList>
    </citation>
    <scope>NUCLEOTIDE SEQUENCE [LARGE SCALE GENOMIC DNA]</scope>
    <source>
        <strain evidence="5">GRZ</strain>
    </source>
</reference>
<dbReference type="AlphaFoldDB" id="A0A8C6PDB3"/>
<accession>A0A8C6PDB3</accession>
<evidence type="ECO:0000313" key="6">
    <source>
        <dbReference type="Proteomes" id="UP000694548"/>
    </source>
</evidence>
<organism evidence="5 6">
    <name type="scientific">Nothobranchius furzeri</name>
    <name type="common">Turquoise killifish</name>
    <dbReference type="NCBI Taxonomy" id="105023"/>
    <lineage>
        <taxon>Eukaryota</taxon>
        <taxon>Metazoa</taxon>
        <taxon>Chordata</taxon>
        <taxon>Craniata</taxon>
        <taxon>Vertebrata</taxon>
        <taxon>Euteleostomi</taxon>
        <taxon>Actinopterygii</taxon>
        <taxon>Neopterygii</taxon>
        <taxon>Teleostei</taxon>
        <taxon>Neoteleostei</taxon>
        <taxon>Acanthomorphata</taxon>
        <taxon>Ovalentaria</taxon>
        <taxon>Atherinomorphae</taxon>
        <taxon>Cyprinodontiformes</taxon>
        <taxon>Nothobranchiidae</taxon>
        <taxon>Nothobranchius</taxon>
    </lineage>
</organism>
<feature type="domain" description="Fibronectin type-III" evidence="4">
    <location>
        <begin position="410"/>
        <end position="503"/>
    </location>
</feature>
<dbReference type="SMART" id="SM00409">
    <property type="entry name" value="IG"/>
    <property type="match status" value="3"/>
</dbReference>
<dbReference type="SUPFAM" id="SSF49265">
    <property type="entry name" value="Fibronectin type III"/>
    <property type="match status" value="4"/>
</dbReference>
<keyword evidence="2" id="KW-0393">Immunoglobulin domain</keyword>
<evidence type="ECO:0000313" key="5">
    <source>
        <dbReference type="Ensembl" id="ENSNFUP00015042063.1"/>
    </source>
</evidence>
<dbReference type="InterPro" id="IPR007110">
    <property type="entry name" value="Ig-like_dom"/>
</dbReference>
<dbReference type="FunFam" id="2.60.40.10:FF:000056">
    <property type="entry name" value="twitchin isoform X4"/>
    <property type="match status" value="1"/>
</dbReference>
<dbReference type="PROSITE" id="PS50853">
    <property type="entry name" value="FN3"/>
    <property type="match status" value="5"/>
</dbReference>
<dbReference type="GO" id="GO:0003007">
    <property type="term" value="P:heart morphogenesis"/>
    <property type="evidence" value="ECO:0007669"/>
    <property type="project" value="UniProtKB-ARBA"/>
</dbReference>
<evidence type="ECO:0000259" key="3">
    <source>
        <dbReference type="PROSITE" id="PS50835"/>
    </source>
</evidence>
<dbReference type="InterPro" id="IPR003599">
    <property type="entry name" value="Ig_sub"/>
</dbReference>
<feature type="domain" description="Fibronectin type-III" evidence="4">
    <location>
        <begin position="509"/>
        <end position="603"/>
    </location>
</feature>
<dbReference type="CDD" id="cd00063">
    <property type="entry name" value="FN3"/>
    <property type="match status" value="5"/>
</dbReference>
<feature type="domain" description="Fibronectin type-III" evidence="4">
    <location>
        <begin position="309"/>
        <end position="404"/>
    </location>
</feature>
<dbReference type="FunFam" id="2.60.40.10:FF:000029">
    <property type="entry name" value="Myomesin 1"/>
    <property type="match status" value="2"/>
</dbReference>
<proteinExistence type="predicted"/>
<dbReference type="Proteomes" id="UP000694548">
    <property type="component" value="Chromosome sgr05"/>
</dbReference>